<feature type="domain" description="T6SS Phospholipase effector Tle1-like catalytic" evidence="1">
    <location>
        <begin position="51"/>
        <end position="174"/>
    </location>
</feature>
<dbReference type="InterPro" id="IPR018712">
    <property type="entry name" value="Tle1-like_cat"/>
</dbReference>
<accession>A0ABV7UXC8</accession>
<reference evidence="3" key="1">
    <citation type="journal article" date="2019" name="Int. J. Syst. Evol. Microbiol.">
        <title>The Global Catalogue of Microorganisms (GCM) 10K type strain sequencing project: providing services to taxonomists for standard genome sequencing and annotation.</title>
        <authorList>
            <consortium name="The Broad Institute Genomics Platform"/>
            <consortium name="The Broad Institute Genome Sequencing Center for Infectious Disease"/>
            <person name="Wu L."/>
            <person name="Ma J."/>
        </authorList>
    </citation>
    <scope>NUCLEOTIDE SEQUENCE [LARGE SCALE GENOMIC DNA]</scope>
    <source>
        <strain evidence="3">KCTC 42211</strain>
    </source>
</reference>
<protein>
    <submittedName>
        <fullName evidence="2">Phospholipase effector Tle1 domain-containing protein</fullName>
    </submittedName>
</protein>
<dbReference type="Proteomes" id="UP001595724">
    <property type="component" value="Unassembled WGS sequence"/>
</dbReference>
<gene>
    <name evidence="2" type="ORF">ACFOM9_12735</name>
</gene>
<proteinExistence type="predicted"/>
<organism evidence="2 3">
    <name type="scientific">Luteimonas notoginsengisoli</name>
    <dbReference type="NCBI Taxonomy" id="1578200"/>
    <lineage>
        <taxon>Bacteria</taxon>
        <taxon>Pseudomonadati</taxon>
        <taxon>Pseudomonadota</taxon>
        <taxon>Gammaproteobacteria</taxon>
        <taxon>Lysobacterales</taxon>
        <taxon>Lysobacteraceae</taxon>
        <taxon>Luteimonas</taxon>
    </lineage>
</organism>
<name>A0ABV7UXC8_9GAMM</name>
<evidence type="ECO:0000313" key="3">
    <source>
        <dbReference type="Proteomes" id="UP001595724"/>
    </source>
</evidence>
<dbReference type="PANTHER" id="PTHR33840:SF1">
    <property type="entry name" value="TLE1 PHOSPHOLIPASE DOMAIN-CONTAINING PROTEIN"/>
    <property type="match status" value="1"/>
</dbReference>
<dbReference type="RefSeq" id="WP_386711407.1">
    <property type="nucleotide sequence ID" value="NZ_JBHRYF010000009.1"/>
</dbReference>
<dbReference type="PANTHER" id="PTHR33840">
    <property type="match status" value="1"/>
</dbReference>
<evidence type="ECO:0000259" key="1">
    <source>
        <dbReference type="Pfam" id="PF09994"/>
    </source>
</evidence>
<keyword evidence="3" id="KW-1185">Reference proteome</keyword>
<evidence type="ECO:0000313" key="2">
    <source>
        <dbReference type="EMBL" id="MFC3660937.1"/>
    </source>
</evidence>
<dbReference type="Pfam" id="PF09994">
    <property type="entry name" value="T6SS_Tle1-like_cat"/>
    <property type="match status" value="1"/>
</dbReference>
<dbReference type="EMBL" id="JBHRYF010000009">
    <property type="protein sequence ID" value="MFC3660937.1"/>
    <property type="molecule type" value="Genomic_DNA"/>
</dbReference>
<comment type="caution">
    <text evidence="2">The sequence shown here is derived from an EMBL/GenBank/DDBJ whole genome shotgun (WGS) entry which is preliminary data.</text>
</comment>
<sequence>MKELDSRVDGVDTYPADRRDLDSYSRAEREVSRLQVPVLLHVDNLHERLYVAALDGTGNSMFKDAPANWSAVAKIAKQIEVSKPKIVAVGYVEGTFTQDNPLLRYIDGVSGYTFGRRVETAYDQFCKQAKDWLREDPDAQIRIIGIGFSRGSEETAALLRMIEDRGIQDPEEAAYTYFKDGLIKDVEYTRPPLVPPGQTIQAALLYDPVSTGVKEHDRRLPPTVMSALQITAEDERRDQFESTNLIEPGFTEGNRFLNITVGGAHSDIGDTYTLNGFGVRSHNLGIDYLNSFSDHPFLAKRAVPDDPAQTVVHRSDQHSWIYTERGYRDGVRNHHDDLAPDAFCRNDATLCAEKEPFDPAMDRRLERRGVPIGPLPAARTQDIAPVSGKDGAELQADMPRSETERLFDRLHRAALQGDNRGMHAVGNDYLNSADGQAWRQDVYDHGRAAQAQELQAAWLVQQQQAVEQPHRSHAMRM</sequence>